<dbReference type="AlphaFoldDB" id="A0A0A9APM4"/>
<reference evidence="1" key="1">
    <citation type="submission" date="2014-09" db="EMBL/GenBank/DDBJ databases">
        <authorList>
            <person name="Magalhaes I.L.F."/>
            <person name="Oliveira U."/>
            <person name="Santos F.R."/>
            <person name="Vidigal T.H.D.A."/>
            <person name="Brescovit A.D."/>
            <person name="Santos A.J."/>
        </authorList>
    </citation>
    <scope>NUCLEOTIDE SEQUENCE</scope>
    <source>
        <tissue evidence="1">Shoot tissue taken approximately 20 cm above the soil surface</tissue>
    </source>
</reference>
<organism evidence="1">
    <name type="scientific">Arundo donax</name>
    <name type="common">Giant reed</name>
    <name type="synonym">Donax arundinaceus</name>
    <dbReference type="NCBI Taxonomy" id="35708"/>
    <lineage>
        <taxon>Eukaryota</taxon>
        <taxon>Viridiplantae</taxon>
        <taxon>Streptophyta</taxon>
        <taxon>Embryophyta</taxon>
        <taxon>Tracheophyta</taxon>
        <taxon>Spermatophyta</taxon>
        <taxon>Magnoliopsida</taxon>
        <taxon>Liliopsida</taxon>
        <taxon>Poales</taxon>
        <taxon>Poaceae</taxon>
        <taxon>PACMAD clade</taxon>
        <taxon>Arundinoideae</taxon>
        <taxon>Arundineae</taxon>
        <taxon>Arundo</taxon>
    </lineage>
</organism>
<evidence type="ECO:0000313" key="1">
    <source>
        <dbReference type="EMBL" id="JAD51838.1"/>
    </source>
</evidence>
<proteinExistence type="predicted"/>
<sequence>MIRMKKPCQVWITAALLYSMSYRRESSIVASSNRYLTPFSWMPCRMALC</sequence>
<reference evidence="1" key="2">
    <citation type="journal article" date="2015" name="Data Brief">
        <title>Shoot transcriptome of the giant reed, Arundo donax.</title>
        <authorList>
            <person name="Barrero R.A."/>
            <person name="Guerrero F.D."/>
            <person name="Moolhuijzen P."/>
            <person name="Goolsby J.A."/>
            <person name="Tidwell J."/>
            <person name="Bellgard S.E."/>
            <person name="Bellgard M.I."/>
        </authorList>
    </citation>
    <scope>NUCLEOTIDE SEQUENCE</scope>
    <source>
        <tissue evidence="1">Shoot tissue taken approximately 20 cm above the soil surface</tissue>
    </source>
</reference>
<dbReference type="EMBL" id="GBRH01246057">
    <property type="protein sequence ID" value="JAD51838.1"/>
    <property type="molecule type" value="Transcribed_RNA"/>
</dbReference>
<protein>
    <submittedName>
        <fullName evidence="1">Uncharacterized protein</fullName>
    </submittedName>
</protein>
<name>A0A0A9APM4_ARUDO</name>
<accession>A0A0A9APM4</accession>